<protein>
    <recommendedName>
        <fullName evidence="3">DDE Tnp4 domain-containing protein</fullName>
    </recommendedName>
</protein>
<proteinExistence type="predicted"/>
<evidence type="ECO:0000313" key="4">
    <source>
        <dbReference type="EMBL" id="KAJ8933289.1"/>
    </source>
</evidence>
<evidence type="ECO:0000259" key="3">
    <source>
        <dbReference type="Pfam" id="PF13359"/>
    </source>
</evidence>
<dbReference type="GO" id="GO:0046872">
    <property type="term" value="F:metal ion binding"/>
    <property type="evidence" value="ECO:0007669"/>
    <property type="project" value="UniProtKB-KW"/>
</dbReference>
<name>A0AAV8X3F9_9CUCU</name>
<comment type="cofactor">
    <cofactor evidence="1">
        <name>a divalent metal cation</name>
        <dbReference type="ChEBI" id="CHEBI:60240"/>
    </cofactor>
</comment>
<evidence type="ECO:0000313" key="5">
    <source>
        <dbReference type="Proteomes" id="UP001162156"/>
    </source>
</evidence>
<keyword evidence="2" id="KW-0479">Metal-binding</keyword>
<evidence type="ECO:0000256" key="2">
    <source>
        <dbReference type="ARBA" id="ARBA00022723"/>
    </source>
</evidence>
<dbReference type="Pfam" id="PF13359">
    <property type="entry name" value="DDE_Tnp_4"/>
    <property type="match status" value="1"/>
</dbReference>
<dbReference type="Proteomes" id="UP001162156">
    <property type="component" value="Unassembled WGS sequence"/>
</dbReference>
<dbReference type="InterPro" id="IPR027806">
    <property type="entry name" value="HARBI1_dom"/>
</dbReference>
<evidence type="ECO:0000256" key="1">
    <source>
        <dbReference type="ARBA" id="ARBA00001968"/>
    </source>
</evidence>
<feature type="domain" description="DDE Tnp4" evidence="3">
    <location>
        <begin position="364"/>
        <end position="419"/>
    </location>
</feature>
<dbReference type="EMBL" id="JANEYF010003884">
    <property type="protein sequence ID" value="KAJ8933289.1"/>
    <property type="molecule type" value="Genomic_DNA"/>
</dbReference>
<accession>A0AAV8X3F9</accession>
<comment type="caution">
    <text evidence="4">The sequence shown here is derived from an EMBL/GenBank/DDBJ whole genome shotgun (WGS) entry which is preliminary data.</text>
</comment>
<dbReference type="AlphaFoldDB" id="A0AAV8X3F9"/>
<reference evidence="4" key="1">
    <citation type="journal article" date="2023" name="Insect Mol. Biol.">
        <title>Genome sequencing provides insights into the evolution of gene families encoding plant cell wall-degrading enzymes in longhorned beetles.</title>
        <authorList>
            <person name="Shin N.R."/>
            <person name="Okamura Y."/>
            <person name="Kirsch R."/>
            <person name="Pauchet Y."/>
        </authorList>
    </citation>
    <scope>NUCLEOTIDE SEQUENCE</scope>
    <source>
        <strain evidence="4">RBIC_L_NR</strain>
    </source>
</reference>
<organism evidence="4 5">
    <name type="scientific">Rhamnusium bicolor</name>
    <dbReference type="NCBI Taxonomy" id="1586634"/>
    <lineage>
        <taxon>Eukaryota</taxon>
        <taxon>Metazoa</taxon>
        <taxon>Ecdysozoa</taxon>
        <taxon>Arthropoda</taxon>
        <taxon>Hexapoda</taxon>
        <taxon>Insecta</taxon>
        <taxon>Pterygota</taxon>
        <taxon>Neoptera</taxon>
        <taxon>Endopterygota</taxon>
        <taxon>Coleoptera</taxon>
        <taxon>Polyphaga</taxon>
        <taxon>Cucujiformia</taxon>
        <taxon>Chrysomeloidea</taxon>
        <taxon>Cerambycidae</taxon>
        <taxon>Lepturinae</taxon>
        <taxon>Rhagiini</taxon>
        <taxon>Rhamnusium</taxon>
    </lineage>
</organism>
<gene>
    <name evidence="4" type="ORF">NQ314_014117</name>
</gene>
<sequence length="669" mass="77351">MLHLTNQFEQLYFLQTHKNYLEAFEKQLDVITRTITLTNDEVPNLEIITFSELKEIQNELLSDYDKNTLMTYDSLHPFEILQSTKLGIISINNLIVMALKVPILNPTYYNISRIYPIPNQDSIALINTPTQYYLENGMENRWTDRCQSTIGLYRCKSFQLNKCDLQATTGCDLTKTSGAEAYKLISHGLLTTFSKPKEIIEKCENIVTRHSVTNNNIILFTCSIIIENNLITMNTNNTLDIPTTNTISYFNKEPGQSINLQSYHLDDISKLKNDLQPLREENFTLMLFKFFTAIQFMAQESYQKAVGQDFQLPMSQSYISRCTSEVRDLMVCDAYLNILNINARFPGSAHDAAIWQTSEYLNNAQERSYNEAHMSVRNVVERCIGMLKKRFRSIFKHRVLSYDPYRAAHIIYSCVILHNLCILMHDQLEDYHGTGGGPSQEITLTTIDSEIKELLGSRVEGNQSEFDGDANIATHDEPNDEWEISNTLNFDDIQFVPQEIVHENIEEVVPPAEVQLSLDHDYTVLPQAPLNSNISLATPKKNEGNESSDIYTWAKYTPKMLRTRKSQSLQISRSGAKIKQKEDKEVINDTVSQWAEAKSQLEESKNKYLHKEQQLKLQFMKEKHETEIKLMTANAELDMRLRQEEHNVKMEILEIQKRKMKQECQNTKY</sequence>
<keyword evidence="5" id="KW-1185">Reference proteome</keyword>